<evidence type="ECO:0000313" key="4">
    <source>
        <dbReference type="EMBL" id="GFS04792.1"/>
    </source>
</evidence>
<dbReference type="GO" id="GO:0008119">
    <property type="term" value="F:thiopurine S-methyltransferase activity"/>
    <property type="evidence" value="ECO:0007669"/>
    <property type="project" value="TreeGrafter"/>
</dbReference>
<accession>A0AAV4I5M7</accession>
<dbReference type="Pfam" id="PF05724">
    <property type="entry name" value="TPMT"/>
    <property type="match status" value="1"/>
</dbReference>
<dbReference type="GO" id="GO:0032259">
    <property type="term" value="P:methylation"/>
    <property type="evidence" value="ECO:0007669"/>
    <property type="project" value="UniProtKB-KW"/>
</dbReference>
<keyword evidence="2" id="KW-0808">Transferase</keyword>
<comment type="caution">
    <text evidence="4">The sequence shown here is derived from an EMBL/GenBank/DDBJ whole genome shotgun (WGS) entry which is preliminary data.</text>
</comment>
<evidence type="ECO:0000313" key="5">
    <source>
        <dbReference type="Proteomes" id="UP000762676"/>
    </source>
</evidence>
<dbReference type="SUPFAM" id="SSF53335">
    <property type="entry name" value="S-adenosyl-L-methionine-dependent methyltransferases"/>
    <property type="match status" value="1"/>
</dbReference>
<dbReference type="InterPro" id="IPR029063">
    <property type="entry name" value="SAM-dependent_MTases_sf"/>
</dbReference>
<dbReference type="InterPro" id="IPR008854">
    <property type="entry name" value="TPMT"/>
</dbReference>
<evidence type="ECO:0000256" key="1">
    <source>
        <dbReference type="ARBA" id="ARBA00022603"/>
    </source>
</evidence>
<evidence type="ECO:0000256" key="2">
    <source>
        <dbReference type="ARBA" id="ARBA00022679"/>
    </source>
</evidence>
<gene>
    <name evidence="4" type="ORF">ElyMa_004665800</name>
</gene>
<keyword evidence="5" id="KW-1185">Reference proteome</keyword>
<dbReference type="AlphaFoldDB" id="A0AAV4I5M7"/>
<dbReference type="PROSITE" id="PS51585">
    <property type="entry name" value="SAM_MT_TPMT"/>
    <property type="match status" value="1"/>
</dbReference>
<keyword evidence="1" id="KW-0489">Methyltransferase</keyword>
<keyword evidence="3" id="KW-0949">S-adenosyl-L-methionine</keyword>
<dbReference type="Gene3D" id="3.40.50.150">
    <property type="entry name" value="Vaccinia Virus protein VP39"/>
    <property type="match status" value="1"/>
</dbReference>
<name>A0AAV4I5M7_9GAST</name>
<proteinExistence type="predicted"/>
<dbReference type="EMBL" id="BMAT01009352">
    <property type="protein sequence ID" value="GFS04792.1"/>
    <property type="molecule type" value="Genomic_DNA"/>
</dbReference>
<dbReference type="PANTHER" id="PTHR10259:SF11">
    <property type="entry name" value="THIOPURINE S-METHYLTRANSFERASE"/>
    <property type="match status" value="1"/>
</dbReference>
<dbReference type="PANTHER" id="PTHR10259">
    <property type="entry name" value="THIOPURINE S-METHYLTRANSFERASE"/>
    <property type="match status" value="1"/>
</dbReference>
<reference evidence="4 5" key="1">
    <citation type="journal article" date="2021" name="Elife">
        <title>Chloroplast acquisition without the gene transfer in kleptoplastic sea slugs, Plakobranchus ocellatus.</title>
        <authorList>
            <person name="Maeda T."/>
            <person name="Takahashi S."/>
            <person name="Yoshida T."/>
            <person name="Shimamura S."/>
            <person name="Takaki Y."/>
            <person name="Nagai Y."/>
            <person name="Toyoda A."/>
            <person name="Suzuki Y."/>
            <person name="Arimoto A."/>
            <person name="Ishii H."/>
            <person name="Satoh N."/>
            <person name="Nishiyama T."/>
            <person name="Hasebe M."/>
            <person name="Maruyama T."/>
            <person name="Minagawa J."/>
            <person name="Obokata J."/>
            <person name="Shigenobu S."/>
        </authorList>
    </citation>
    <scope>NUCLEOTIDE SEQUENCE [LARGE SCALE GENOMIC DNA]</scope>
</reference>
<sequence>MAYTAGDGALYWDQEYRNGRTRWHRKHVHEPLVRHYKKLIPDRTVRRVLVTMCGMTIDMNWLADQGLQVVGVDIALQALAQFMKDSGREWTEQSAPKLGTEAKCFTVRR</sequence>
<protein>
    <submittedName>
        <fullName evidence="4">Thiopurine S-methyltransferase-like</fullName>
    </submittedName>
</protein>
<organism evidence="4 5">
    <name type="scientific">Elysia marginata</name>
    <dbReference type="NCBI Taxonomy" id="1093978"/>
    <lineage>
        <taxon>Eukaryota</taxon>
        <taxon>Metazoa</taxon>
        <taxon>Spiralia</taxon>
        <taxon>Lophotrochozoa</taxon>
        <taxon>Mollusca</taxon>
        <taxon>Gastropoda</taxon>
        <taxon>Heterobranchia</taxon>
        <taxon>Euthyneura</taxon>
        <taxon>Panpulmonata</taxon>
        <taxon>Sacoglossa</taxon>
        <taxon>Placobranchoidea</taxon>
        <taxon>Plakobranchidae</taxon>
        <taxon>Elysia</taxon>
    </lineage>
</organism>
<dbReference type="Proteomes" id="UP000762676">
    <property type="component" value="Unassembled WGS sequence"/>
</dbReference>
<evidence type="ECO:0000256" key="3">
    <source>
        <dbReference type="ARBA" id="ARBA00022691"/>
    </source>
</evidence>